<dbReference type="Proteomes" id="UP000011761">
    <property type="component" value="Unassembled WGS sequence"/>
</dbReference>
<dbReference type="STRING" id="717646.M2LSQ9"/>
<keyword evidence="4" id="KW-1185">Reference proteome</keyword>
<dbReference type="GO" id="GO:0005829">
    <property type="term" value="C:cytosol"/>
    <property type="evidence" value="ECO:0007669"/>
    <property type="project" value="TreeGrafter"/>
</dbReference>
<dbReference type="OMA" id="MHFGQQL"/>
<dbReference type="GeneID" id="19116427"/>
<proteinExistence type="predicted"/>
<evidence type="ECO:0000259" key="2">
    <source>
        <dbReference type="Pfam" id="PF04424"/>
    </source>
</evidence>
<dbReference type="AlphaFoldDB" id="M2LSQ9"/>
<protein>
    <recommendedName>
        <fullName evidence="2">MINDY deubiquitinase domain-containing protein</fullName>
    </recommendedName>
</protein>
<feature type="non-terminal residue" evidence="3">
    <location>
        <position position="336"/>
    </location>
</feature>
<dbReference type="OrthoDB" id="10261212at2759"/>
<feature type="domain" description="MINDY deubiquitinase" evidence="2">
    <location>
        <begin position="55"/>
        <end position="336"/>
    </location>
</feature>
<dbReference type="Pfam" id="PF04424">
    <property type="entry name" value="MINDY_DUB"/>
    <property type="match status" value="1"/>
</dbReference>
<dbReference type="GO" id="GO:0071944">
    <property type="term" value="C:cell periphery"/>
    <property type="evidence" value="ECO:0007669"/>
    <property type="project" value="TreeGrafter"/>
</dbReference>
<dbReference type="RefSeq" id="XP_007675423.1">
    <property type="nucleotide sequence ID" value="XM_007677233.1"/>
</dbReference>
<dbReference type="HOGENOM" id="CLU_827822_0_0_1"/>
<evidence type="ECO:0000313" key="3">
    <source>
        <dbReference type="EMBL" id="EMC97507.1"/>
    </source>
</evidence>
<dbReference type="GO" id="GO:1990380">
    <property type="term" value="F:K48-linked deubiquitinase activity"/>
    <property type="evidence" value="ECO:0007669"/>
    <property type="project" value="InterPro"/>
</dbReference>
<feature type="region of interest" description="Disordered" evidence="1">
    <location>
        <begin position="1"/>
        <end position="53"/>
    </location>
</feature>
<dbReference type="InterPro" id="IPR007518">
    <property type="entry name" value="MINDY"/>
</dbReference>
<dbReference type="KEGG" id="bcom:BAUCODRAFT_68294"/>
<dbReference type="PANTHER" id="PTHR18063">
    <property type="entry name" value="NF-E2 INDUCIBLE PROTEIN"/>
    <property type="match status" value="1"/>
</dbReference>
<dbReference type="GO" id="GO:0004843">
    <property type="term" value="F:cysteine-type deubiquitinase activity"/>
    <property type="evidence" value="ECO:0007669"/>
    <property type="project" value="InterPro"/>
</dbReference>
<dbReference type="InterPro" id="IPR033979">
    <property type="entry name" value="MINDY_domain"/>
</dbReference>
<dbReference type="PANTHER" id="PTHR18063:SF6">
    <property type="entry name" value="UBIQUITIN CARBOXYL-TERMINAL HYDROLASE"/>
    <property type="match status" value="1"/>
</dbReference>
<name>M2LSQ9_BAUPA</name>
<organism evidence="3 4">
    <name type="scientific">Baudoinia panamericana (strain UAMH 10762)</name>
    <name type="common">Angels' share fungus</name>
    <name type="synonym">Baudoinia compniacensis (strain UAMH 10762)</name>
    <dbReference type="NCBI Taxonomy" id="717646"/>
    <lineage>
        <taxon>Eukaryota</taxon>
        <taxon>Fungi</taxon>
        <taxon>Dikarya</taxon>
        <taxon>Ascomycota</taxon>
        <taxon>Pezizomycotina</taxon>
        <taxon>Dothideomycetes</taxon>
        <taxon>Dothideomycetidae</taxon>
        <taxon>Mycosphaerellales</taxon>
        <taxon>Teratosphaeriaceae</taxon>
        <taxon>Baudoinia</taxon>
    </lineage>
</organism>
<feature type="compositionally biased region" description="Polar residues" evidence="1">
    <location>
        <begin position="17"/>
        <end position="42"/>
    </location>
</feature>
<dbReference type="GO" id="GO:0071108">
    <property type="term" value="P:protein K48-linked deubiquitination"/>
    <property type="evidence" value="ECO:0007669"/>
    <property type="project" value="TreeGrafter"/>
</dbReference>
<dbReference type="GO" id="GO:0016807">
    <property type="term" value="F:cysteine-type carboxypeptidase activity"/>
    <property type="evidence" value="ECO:0007669"/>
    <property type="project" value="TreeGrafter"/>
</dbReference>
<gene>
    <name evidence="3" type="ORF">BAUCODRAFT_68294</name>
</gene>
<evidence type="ECO:0000256" key="1">
    <source>
        <dbReference type="SAM" id="MobiDB-lite"/>
    </source>
</evidence>
<evidence type="ECO:0000313" key="4">
    <source>
        <dbReference type="Proteomes" id="UP000011761"/>
    </source>
</evidence>
<dbReference type="eggNOG" id="KOG2427">
    <property type="taxonomic scope" value="Eukaryota"/>
</dbReference>
<accession>M2LSQ9</accession>
<sequence>MDHVEPELPTVPLKAAQLSSPSRLSPIATNIPSARSTESVPETPSAKAKRQRSEHYPIKHINWYDASYSSEPRVKSAMRSSPILMQNANGPCPLLALVNALVLSTPQNLDTALIETLRTREQVSLGLLLDAVFDELMSGRRGDTAEALPDVGELYAFLLALHTGMNVNPRFTKAGCFQETNEMRLYSTFNIPLIHGWTAPKDTPAYAAFERSAQTFEDAQNIQFLEPELEDKLREEGLSGEEQQVLQDIQIIKSFLTTWPTQLTDYGLECISASLRPGQIAILFRNDHFSTLYKEPKHGALMTLVTDAGYSTHDEIVWESLVDVSGAASELFSGDF</sequence>
<dbReference type="EMBL" id="KB445554">
    <property type="protein sequence ID" value="EMC97507.1"/>
    <property type="molecule type" value="Genomic_DNA"/>
</dbReference>
<reference evidence="3 4" key="1">
    <citation type="journal article" date="2012" name="PLoS Pathog.">
        <title>Diverse lifestyles and strategies of plant pathogenesis encoded in the genomes of eighteen Dothideomycetes fungi.</title>
        <authorList>
            <person name="Ohm R.A."/>
            <person name="Feau N."/>
            <person name="Henrissat B."/>
            <person name="Schoch C.L."/>
            <person name="Horwitz B.A."/>
            <person name="Barry K.W."/>
            <person name="Condon B.J."/>
            <person name="Copeland A.C."/>
            <person name="Dhillon B."/>
            <person name="Glaser F."/>
            <person name="Hesse C.N."/>
            <person name="Kosti I."/>
            <person name="LaButti K."/>
            <person name="Lindquist E.A."/>
            <person name="Lucas S."/>
            <person name="Salamov A.A."/>
            <person name="Bradshaw R.E."/>
            <person name="Ciuffetti L."/>
            <person name="Hamelin R.C."/>
            <person name="Kema G.H.J."/>
            <person name="Lawrence C."/>
            <person name="Scott J.A."/>
            <person name="Spatafora J.W."/>
            <person name="Turgeon B.G."/>
            <person name="de Wit P.J.G.M."/>
            <person name="Zhong S."/>
            <person name="Goodwin S.B."/>
            <person name="Grigoriev I.V."/>
        </authorList>
    </citation>
    <scope>NUCLEOTIDE SEQUENCE [LARGE SCALE GENOMIC DNA]</scope>
    <source>
        <strain evidence="3 4">UAMH 10762</strain>
    </source>
</reference>